<proteinExistence type="predicted"/>
<dbReference type="EMBL" id="LAZR01006369">
    <property type="protein sequence ID" value="KKM92618.1"/>
    <property type="molecule type" value="Genomic_DNA"/>
</dbReference>
<gene>
    <name evidence="1" type="ORF">LCGC14_1216790</name>
</gene>
<sequence>MSEARRLLERTARKFHKMAYPIAIGHALEFEDCPIEVCAEARAYLAQPITKCEEREGELVAALKAQKAAHDYRFGPAGEEAETGEEINAFMYKAQELDETAWQLTRAALAPDSGEPIT</sequence>
<name>A0A0F9LGJ4_9ZZZZ</name>
<protein>
    <submittedName>
        <fullName evidence="1">Uncharacterized protein</fullName>
    </submittedName>
</protein>
<organism evidence="1">
    <name type="scientific">marine sediment metagenome</name>
    <dbReference type="NCBI Taxonomy" id="412755"/>
    <lineage>
        <taxon>unclassified sequences</taxon>
        <taxon>metagenomes</taxon>
        <taxon>ecological metagenomes</taxon>
    </lineage>
</organism>
<accession>A0A0F9LGJ4</accession>
<reference evidence="1" key="1">
    <citation type="journal article" date="2015" name="Nature">
        <title>Complex archaea that bridge the gap between prokaryotes and eukaryotes.</title>
        <authorList>
            <person name="Spang A."/>
            <person name="Saw J.H."/>
            <person name="Jorgensen S.L."/>
            <person name="Zaremba-Niedzwiedzka K."/>
            <person name="Martijn J."/>
            <person name="Lind A.E."/>
            <person name="van Eijk R."/>
            <person name="Schleper C."/>
            <person name="Guy L."/>
            <person name="Ettema T.J."/>
        </authorList>
    </citation>
    <scope>NUCLEOTIDE SEQUENCE</scope>
</reference>
<dbReference type="AlphaFoldDB" id="A0A0F9LGJ4"/>
<evidence type="ECO:0000313" key="1">
    <source>
        <dbReference type="EMBL" id="KKM92618.1"/>
    </source>
</evidence>
<comment type="caution">
    <text evidence="1">The sequence shown here is derived from an EMBL/GenBank/DDBJ whole genome shotgun (WGS) entry which is preliminary data.</text>
</comment>